<dbReference type="PRINTS" id="PR01333">
    <property type="entry name" value="2POREKCHANEL"/>
</dbReference>
<evidence type="ECO:0000256" key="24">
    <source>
        <dbReference type="ARBA" id="ARBA00077792"/>
    </source>
</evidence>
<evidence type="ECO:0000256" key="13">
    <source>
        <dbReference type="ARBA" id="ARBA00022958"/>
    </source>
</evidence>
<dbReference type="GO" id="GO:0022841">
    <property type="term" value="F:potassium ion leak channel activity"/>
    <property type="evidence" value="ECO:0007669"/>
    <property type="project" value="TreeGrafter"/>
</dbReference>
<dbReference type="GO" id="GO:0051279">
    <property type="term" value="P:regulation of release of sequestered calcium ion into cytosol"/>
    <property type="evidence" value="ECO:0007669"/>
    <property type="project" value="UniProtKB-ARBA"/>
</dbReference>
<evidence type="ECO:0000256" key="9">
    <source>
        <dbReference type="ARBA" id="ARBA00022723"/>
    </source>
</evidence>
<keyword evidence="31" id="KW-1185">Reference proteome</keyword>
<evidence type="ECO:0000256" key="27">
    <source>
        <dbReference type="RuleBase" id="RU003857"/>
    </source>
</evidence>
<evidence type="ECO:0000256" key="3">
    <source>
        <dbReference type="ARBA" id="ARBA00004651"/>
    </source>
</evidence>
<evidence type="ECO:0000256" key="6">
    <source>
        <dbReference type="ARBA" id="ARBA00022475"/>
    </source>
</evidence>
<keyword evidence="18" id="KW-1015">Disulfide bond</keyword>
<comment type="subcellular location">
    <subcellularLocation>
        <location evidence="3">Cell membrane</location>
        <topology evidence="3">Multi-pass membrane protein</topology>
    </subcellularLocation>
    <subcellularLocation>
        <location evidence="2">Endoplasmic reticulum membrane</location>
        <topology evidence="2">Multi-pass membrane protein</topology>
    </subcellularLocation>
    <subcellularLocation>
        <location evidence="1">Mitochondrion inner membrane</location>
        <topology evidence="1">Multi-pass membrane protein</topology>
    </subcellularLocation>
</comment>
<reference evidence="30 31" key="1">
    <citation type="submission" date="2019-09" db="EMBL/GenBank/DDBJ databases">
        <title>Bird 10,000 Genomes (B10K) Project - Family phase.</title>
        <authorList>
            <person name="Zhang G."/>
        </authorList>
    </citation>
    <scope>NUCLEOTIDE SEQUENCE [LARGE SCALE GENOMIC DNA]</scope>
    <source>
        <strain evidence="30">B10K-DU-007-40</strain>
        <tissue evidence="30">Mixed tissue sample</tissue>
    </source>
</reference>
<dbReference type="EMBL" id="VXAG01000157">
    <property type="protein sequence ID" value="NXJ76657.1"/>
    <property type="molecule type" value="Genomic_DNA"/>
</dbReference>
<dbReference type="GO" id="GO:0015271">
    <property type="term" value="F:outward rectifier potassium channel activity"/>
    <property type="evidence" value="ECO:0007669"/>
    <property type="project" value="TreeGrafter"/>
</dbReference>
<dbReference type="GO" id="GO:0005743">
    <property type="term" value="C:mitochondrial inner membrane"/>
    <property type="evidence" value="ECO:0007669"/>
    <property type="project" value="UniProtKB-SubCell"/>
</dbReference>
<keyword evidence="14 28" id="KW-1133">Transmembrane helix</keyword>
<feature type="transmembrane region" description="Helical" evidence="28">
    <location>
        <begin position="204"/>
        <end position="222"/>
    </location>
</feature>
<feature type="transmembrane region" description="Helical" evidence="28">
    <location>
        <begin position="234"/>
        <end position="257"/>
    </location>
</feature>
<keyword evidence="19 27" id="KW-0407">Ion channel</keyword>
<evidence type="ECO:0000256" key="20">
    <source>
        <dbReference type="ARBA" id="ARBA00034430"/>
    </source>
</evidence>
<keyword evidence="12" id="KW-0631">Potassium channel</keyword>
<evidence type="ECO:0000313" key="30">
    <source>
        <dbReference type="EMBL" id="NXJ76657.1"/>
    </source>
</evidence>
<feature type="domain" description="Potassium channel" evidence="29">
    <location>
        <begin position="95"/>
        <end position="151"/>
    </location>
</feature>
<accession>A0A7L0E118</accession>
<feature type="transmembrane region" description="Helical" evidence="28">
    <location>
        <begin position="101"/>
        <end position="120"/>
    </location>
</feature>
<dbReference type="PRINTS" id="PR01095">
    <property type="entry name" value="TASKCHANNEL"/>
</dbReference>
<keyword evidence="8 27" id="KW-0812">Transmembrane</keyword>
<dbReference type="GlyCosmos" id="A0A7L0E118">
    <property type="glycosylation" value="1 site, No reported glycans"/>
</dbReference>
<dbReference type="GO" id="GO:0005886">
    <property type="term" value="C:plasma membrane"/>
    <property type="evidence" value="ECO:0007669"/>
    <property type="project" value="UniProtKB-SubCell"/>
</dbReference>
<feature type="domain" description="Potassium channel" evidence="29">
    <location>
        <begin position="182"/>
        <end position="261"/>
    </location>
</feature>
<keyword evidence="16" id="KW-0496">Mitochondrion</keyword>
<evidence type="ECO:0000259" key="29">
    <source>
        <dbReference type="Pfam" id="PF07885"/>
    </source>
</evidence>
<feature type="glycosylation site" description="N-linked (GlcNAc...) asparagine" evidence="26">
    <location>
        <position position="92"/>
    </location>
</feature>
<dbReference type="FunFam" id="1.10.287.70:FF:000098">
    <property type="entry name" value="Potassium two pore domain channel subfamily K member 16"/>
    <property type="match status" value="1"/>
</dbReference>
<gene>
    <name evidence="30" type="primary">Kcnk16_0</name>
    <name evidence="30" type="ORF">TROMEL_R02450</name>
</gene>
<dbReference type="OrthoDB" id="297496at2759"/>
<dbReference type="PANTHER" id="PTHR11003">
    <property type="entry name" value="POTASSIUM CHANNEL, SUBFAMILY K"/>
    <property type="match status" value="1"/>
</dbReference>
<evidence type="ECO:0000256" key="11">
    <source>
        <dbReference type="ARBA" id="ARBA00022824"/>
    </source>
</evidence>
<dbReference type="GO" id="GO:0030322">
    <property type="term" value="P:stabilization of membrane potential"/>
    <property type="evidence" value="ECO:0007669"/>
    <property type="project" value="TreeGrafter"/>
</dbReference>
<comment type="catalytic activity">
    <reaction evidence="22">
        <text>Cs(+)(in) = Cs(+)(out)</text>
        <dbReference type="Rhea" id="RHEA:78555"/>
        <dbReference type="ChEBI" id="CHEBI:49547"/>
    </reaction>
</comment>
<comment type="caution">
    <text evidence="30">The sequence shown here is derived from an EMBL/GenBank/DDBJ whole genome shotgun (WGS) entry which is preliminary data.</text>
</comment>
<proteinExistence type="inferred from homology"/>
<dbReference type="PANTHER" id="PTHR11003:SF104">
    <property type="entry name" value="POTASSIUM CHANNEL SUBFAMILY K MEMBER 16"/>
    <property type="match status" value="1"/>
</dbReference>
<dbReference type="InterPro" id="IPR003092">
    <property type="entry name" value="2pore_dom_K_chnl_TASK"/>
</dbReference>
<keyword evidence="7" id="KW-0633">Potassium transport</keyword>
<feature type="non-terminal residue" evidence="30">
    <location>
        <position position="296"/>
    </location>
</feature>
<dbReference type="InterPro" id="IPR013099">
    <property type="entry name" value="K_chnl_dom"/>
</dbReference>
<dbReference type="SUPFAM" id="SSF81324">
    <property type="entry name" value="Voltage-gated potassium channels"/>
    <property type="match status" value="2"/>
</dbReference>
<evidence type="ECO:0000256" key="16">
    <source>
        <dbReference type="ARBA" id="ARBA00023128"/>
    </source>
</evidence>
<dbReference type="AlphaFoldDB" id="A0A7L0E118"/>
<evidence type="ECO:0000256" key="12">
    <source>
        <dbReference type="ARBA" id="ARBA00022826"/>
    </source>
</evidence>
<keyword evidence="17 28" id="KW-0472">Membrane</keyword>
<keyword evidence="13" id="KW-0630">Potassium</keyword>
<keyword evidence="9" id="KW-0479">Metal-binding</keyword>
<evidence type="ECO:0000256" key="18">
    <source>
        <dbReference type="ARBA" id="ARBA00023157"/>
    </source>
</evidence>
<sequence length="296" mass="33452">QQLSSSMPLLTVHNQQISWTPLLVLGYLFYLILGAMVFQLLEKQAETHSREQFQLEKLKFLQNYTCLDKQALEQFVQVLREAWEKGVNPEGNSTNRSNWDFSNSFFFAGTVITTIGYGHLSPTTVPGQIFCVFYALFGVPLNVACLNQLGKGLSAHLITLERWVQKPGRAQVQLAIFLTTGTLLFLVFPPLLFSHVEGWTYGEGFYFTFITLSTIGFGDYVVGTNPNKHYIPVYRSLTVIWVVFGLAWLALVFNVGADLMEKFLQLKCHKSDLSLAEGDTTKVDDEPEQPRIHIPS</sequence>
<evidence type="ECO:0000256" key="25">
    <source>
        <dbReference type="ARBA" id="ARBA00083794"/>
    </source>
</evidence>
<feature type="non-terminal residue" evidence="30">
    <location>
        <position position="1"/>
    </location>
</feature>
<name>A0A7L0E118_TROML</name>
<evidence type="ECO:0000256" key="26">
    <source>
        <dbReference type="PIRSR" id="PIRSR038061-1"/>
    </source>
</evidence>
<dbReference type="GO" id="GO:0032469">
    <property type="term" value="P:endoplasmic reticulum calcium ion homeostasis"/>
    <property type="evidence" value="ECO:0007669"/>
    <property type="project" value="UniProtKB-ARBA"/>
</dbReference>
<organism evidence="30 31">
    <name type="scientific">Trogon melanurus</name>
    <name type="common">Black-tailed trogon</name>
    <dbReference type="NCBI Taxonomy" id="56311"/>
    <lineage>
        <taxon>Eukaryota</taxon>
        <taxon>Metazoa</taxon>
        <taxon>Chordata</taxon>
        <taxon>Craniata</taxon>
        <taxon>Vertebrata</taxon>
        <taxon>Euteleostomi</taxon>
        <taxon>Archelosauria</taxon>
        <taxon>Archosauria</taxon>
        <taxon>Dinosauria</taxon>
        <taxon>Saurischia</taxon>
        <taxon>Theropoda</taxon>
        <taxon>Coelurosauria</taxon>
        <taxon>Aves</taxon>
        <taxon>Neognathae</taxon>
        <taxon>Neoaves</taxon>
        <taxon>Telluraves</taxon>
        <taxon>Coraciimorphae</taxon>
        <taxon>Trogoniformes</taxon>
        <taxon>Trogonidae</taxon>
        <taxon>Trogon</taxon>
    </lineage>
</organism>
<comment type="similarity">
    <text evidence="4 27">Belongs to the two pore domain potassium channel (TC 1.A.1.8) family.</text>
</comment>
<evidence type="ECO:0000256" key="17">
    <source>
        <dbReference type="ARBA" id="ARBA00023136"/>
    </source>
</evidence>
<evidence type="ECO:0000256" key="10">
    <source>
        <dbReference type="ARBA" id="ARBA00022792"/>
    </source>
</evidence>
<comment type="catalytic activity">
    <reaction evidence="21">
        <text>Rb(+)(in) = Rb(+)(out)</text>
        <dbReference type="Rhea" id="RHEA:78547"/>
        <dbReference type="ChEBI" id="CHEBI:49847"/>
    </reaction>
</comment>
<evidence type="ECO:0000256" key="14">
    <source>
        <dbReference type="ARBA" id="ARBA00022989"/>
    </source>
</evidence>
<keyword evidence="6" id="KW-1003">Cell membrane</keyword>
<comment type="catalytic activity">
    <reaction evidence="20">
        <text>K(+)(in) = K(+)(out)</text>
        <dbReference type="Rhea" id="RHEA:29463"/>
        <dbReference type="ChEBI" id="CHEBI:29103"/>
    </reaction>
</comment>
<evidence type="ECO:0000256" key="4">
    <source>
        <dbReference type="ARBA" id="ARBA00006666"/>
    </source>
</evidence>
<dbReference type="InterPro" id="IPR003280">
    <property type="entry name" value="2pore_dom_K_chnl"/>
</dbReference>
<protein>
    <recommendedName>
        <fullName evidence="25">2P domain potassium channel Talk-1</fullName>
    </recommendedName>
    <alternativeName>
        <fullName evidence="24">TWIK-related alkaline pH-activated K(+) channel 1</fullName>
    </alternativeName>
</protein>
<evidence type="ECO:0000256" key="15">
    <source>
        <dbReference type="ARBA" id="ARBA00023065"/>
    </source>
</evidence>
<evidence type="ECO:0000256" key="23">
    <source>
        <dbReference type="ARBA" id="ARBA00065989"/>
    </source>
</evidence>
<evidence type="ECO:0000256" key="8">
    <source>
        <dbReference type="ARBA" id="ARBA00022692"/>
    </source>
</evidence>
<keyword evidence="11" id="KW-0256">Endoplasmic reticulum</keyword>
<feature type="transmembrane region" description="Helical" evidence="28">
    <location>
        <begin position="170"/>
        <end position="192"/>
    </location>
</feature>
<dbReference type="GO" id="GO:0046872">
    <property type="term" value="F:metal ion binding"/>
    <property type="evidence" value="ECO:0007669"/>
    <property type="project" value="UniProtKB-KW"/>
</dbReference>
<dbReference type="Gene3D" id="1.10.287.70">
    <property type="match status" value="1"/>
</dbReference>
<evidence type="ECO:0000256" key="21">
    <source>
        <dbReference type="ARBA" id="ARBA00044657"/>
    </source>
</evidence>
<keyword evidence="10" id="KW-0999">Mitochondrion inner membrane</keyword>
<feature type="transmembrane region" description="Helical" evidence="28">
    <location>
        <begin position="126"/>
        <end position="149"/>
    </location>
</feature>
<dbReference type="Proteomes" id="UP000550660">
    <property type="component" value="Unassembled WGS sequence"/>
</dbReference>
<evidence type="ECO:0000256" key="1">
    <source>
        <dbReference type="ARBA" id="ARBA00004448"/>
    </source>
</evidence>
<evidence type="ECO:0000256" key="22">
    <source>
        <dbReference type="ARBA" id="ARBA00044691"/>
    </source>
</evidence>
<dbReference type="GO" id="GO:0005789">
    <property type="term" value="C:endoplasmic reticulum membrane"/>
    <property type="evidence" value="ECO:0007669"/>
    <property type="project" value="UniProtKB-SubCell"/>
</dbReference>
<dbReference type="PIRSF" id="PIRSF038061">
    <property type="entry name" value="K_channel_subfamily_K_type"/>
    <property type="match status" value="1"/>
</dbReference>
<evidence type="ECO:0000256" key="5">
    <source>
        <dbReference type="ARBA" id="ARBA00022448"/>
    </source>
</evidence>
<keyword evidence="15 27" id="KW-0406">Ion transport</keyword>
<evidence type="ECO:0000313" key="31">
    <source>
        <dbReference type="Proteomes" id="UP000550660"/>
    </source>
</evidence>
<dbReference type="Pfam" id="PF07885">
    <property type="entry name" value="Ion_trans_2"/>
    <property type="match status" value="2"/>
</dbReference>
<evidence type="ECO:0000256" key="2">
    <source>
        <dbReference type="ARBA" id="ARBA00004477"/>
    </source>
</evidence>
<evidence type="ECO:0000256" key="19">
    <source>
        <dbReference type="ARBA" id="ARBA00023303"/>
    </source>
</evidence>
<evidence type="ECO:0000256" key="28">
    <source>
        <dbReference type="SAM" id="Phobius"/>
    </source>
</evidence>
<comment type="subunit">
    <text evidence="23">Homodimer; disulfide-linked. Heterodimer with KCNK17 and KCNK5.</text>
</comment>
<keyword evidence="5 27" id="KW-0813">Transport</keyword>
<evidence type="ECO:0000256" key="7">
    <source>
        <dbReference type="ARBA" id="ARBA00022538"/>
    </source>
</evidence>
<feature type="transmembrane region" description="Helical" evidence="28">
    <location>
        <begin position="20"/>
        <end position="41"/>
    </location>
</feature>